<keyword evidence="2" id="KW-1185">Reference proteome</keyword>
<comment type="caution">
    <text evidence="1">The sequence shown here is derived from an EMBL/GenBank/DDBJ whole genome shotgun (WGS) entry which is preliminary data.</text>
</comment>
<name>A0A445CCG1_ARAHY</name>
<accession>A0A445CCG1</accession>
<sequence>MQQNITAGPMQESMRNMLPTMQLRSTGLFRQPTSVSLLLQPNHPWWQTQVPLITSTTYLQFYICITLDI</sequence>
<proteinExistence type="predicted"/>
<dbReference type="AlphaFoldDB" id="A0A445CCG1"/>
<protein>
    <submittedName>
        <fullName evidence="1">Uncharacterized protein</fullName>
    </submittedName>
</protein>
<gene>
    <name evidence="1" type="ORF">Ahy_A07g034686</name>
</gene>
<evidence type="ECO:0000313" key="1">
    <source>
        <dbReference type="EMBL" id="RYR48635.1"/>
    </source>
</evidence>
<organism evidence="1 2">
    <name type="scientific">Arachis hypogaea</name>
    <name type="common">Peanut</name>
    <dbReference type="NCBI Taxonomy" id="3818"/>
    <lineage>
        <taxon>Eukaryota</taxon>
        <taxon>Viridiplantae</taxon>
        <taxon>Streptophyta</taxon>
        <taxon>Embryophyta</taxon>
        <taxon>Tracheophyta</taxon>
        <taxon>Spermatophyta</taxon>
        <taxon>Magnoliopsida</taxon>
        <taxon>eudicotyledons</taxon>
        <taxon>Gunneridae</taxon>
        <taxon>Pentapetalae</taxon>
        <taxon>rosids</taxon>
        <taxon>fabids</taxon>
        <taxon>Fabales</taxon>
        <taxon>Fabaceae</taxon>
        <taxon>Papilionoideae</taxon>
        <taxon>50 kb inversion clade</taxon>
        <taxon>dalbergioids sensu lato</taxon>
        <taxon>Dalbergieae</taxon>
        <taxon>Pterocarpus clade</taxon>
        <taxon>Arachis</taxon>
    </lineage>
</organism>
<evidence type="ECO:0000313" key="2">
    <source>
        <dbReference type="Proteomes" id="UP000289738"/>
    </source>
</evidence>
<dbReference type="EMBL" id="SDMP01000007">
    <property type="protein sequence ID" value="RYR48635.1"/>
    <property type="molecule type" value="Genomic_DNA"/>
</dbReference>
<dbReference type="Proteomes" id="UP000289738">
    <property type="component" value="Chromosome A07"/>
</dbReference>
<reference evidence="1 2" key="1">
    <citation type="submission" date="2019-01" db="EMBL/GenBank/DDBJ databases">
        <title>Sequencing of cultivated peanut Arachis hypogaea provides insights into genome evolution and oil improvement.</title>
        <authorList>
            <person name="Chen X."/>
        </authorList>
    </citation>
    <scope>NUCLEOTIDE SEQUENCE [LARGE SCALE GENOMIC DNA]</scope>
    <source>
        <strain evidence="2">cv. Fuhuasheng</strain>
        <tissue evidence="1">Leaves</tissue>
    </source>
</reference>